<dbReference type="Pfam" id="PF01520">
    <property type="entry name" value="Amidase_3"/>
    <property type="match status" value="1"/>
</dbReference>
<dbReference type="GO" id="GO:0030288">
    <property type="term" value="C:outer membrane-bounded periplasmic space"/>
    <property type="evidence" value="ECO:0007669"/>
    <property type="project" value="TreeGrafter"/>
</dbReference>
<dbReference type="EMBL" id="NPBY01000032">
    <property type="protein sequence ID" value="PAD77045.1"/>
    <property type="molecule type" value="Genomic_DNA"/>
</dbReference>
<evidence type="ECO:0000256" key="1">
    <source>
        <dbReference type="ARBA" id="ARBA00022801"/>
    </source>
</evidence>
<dbReference type="OrthoDB" id="9806267at2"/>
<accession>A0A268EV94</accession>
<dbReference type="SMART" id="SM00646">
    <property type="entry name" value="Ami_3"/>
    <property type="match status" value="1"/>
</dbReference>
<dbReference type="GO" id="GO:0009253">
    <property type="term" value="P:peptidoglycan catabolic process"/>
    <property type="evidence" value="ECO:0007669"/>
    <property type="project" value="InterPro"/>
</dbReference>
<sequence>MTNKRQRFSKRVPRRKRFERLCVSLILLIVTIVGIRIASTSGASVVEIPPLLSESGPSTFRIVIDPGHGGKDPGATGSSGAFEKEYNLAMAQRVYQLLEQDPMFEVKMTREDDQFVELEERAAIANEWNADALVSIHGNTYEDPAVSGTETLYYHNESIPLARTLQKEIIAALGLRDRGIKQQQLVILSRSEVPAVIVEMGYLTNPGEEELLLSSDGQALGATAIYEGLKNYFSH</sequence>
<dbReference type="Proteomes" id="UP000215596">
    <property type="component" value="Unassembled WGS sequence"/>
</dbReference>
<evidence type="ECO:0000313" key="3">
    <source>
        <dbReference type="EMBL" id="PAD77045.1"/>
    </source>
</evidence>
<organism evidence="3 4">
    <name type="scientific">Paenibacillus campinasensis</name>
    <dbReference type="NCBI Taxonomy" id="66347"/>
    <lineage>
        <taxon>Bacteria</taxon>
        <taxon>Bacillati</taxon>
        <taxon>Bacillota</taxon>
        <taxon>Bacilli</taxon>
        <taxon>Bacillales</taxon>
        <taxon>Paenibacillaceae</taxon>
        <taxon>Paenibacillus</taxon>
    </lineage>
</organism>
<gene>
    <name evidence="3" type="ORF">CHH67_11055</name>
</gene>
<dbReference type="CDD" id="cd02696">
    <property type="entry name" value="MurNAc-LAA"/>
    <property type="match status" value="1"/>
</dbReference>
<dbReference type="InterPro" id="IPR050695">
    <property type="entry name" value="N-acetylmuramoyl_amidase_3"/>
</dbReference>
<dbReference type="AlphaFoldDB" id="A0A268EV94"/>
<dbReference type="PANTHER" id="PTHR30404">
    <property type="entry name" value="N-ACETYLMURAMOYL-L-ALANINE AMIDASE"/>
    <property type="match status" value="1"/>
</dbReference>
<dbReference type="SUPFAM" id="SSF53187">
    <property type="entry name" value="Zn-dependent exopeptidases"/>
    <property type="match status" value="1"/>
</dbReference>
<keyword evidence="1" id="KW-0378">Hydrolase</keyword>
<protein>
    <recommendedName>
        <fullName evidence="2">MurNAc-LAA domain-containing protein</fullName>
    </recommendedName>
</protein>
<dbReference type="Gene3D" id="3.40.630.40">
    <property type="entry name" value="Zn-dependent exopeptidases"/>
    <property type="match status" value="1"/>
</dbReference>
<evidence type="ECO:0000313" key="4">
    <source>
        <dbReference type="Proteomes" id="UP000215596"/>
    </source>
</evidence>
<dbReference type="InterPro" id="IPR002508">
    <property type="entry name" value="MurNAc-LAA_cat"/>
</dbReference>
<dbReference type="PANTHER" id="PTHR30404:SF0">
    <property type="entry name" value="N-ACETYLMURAMOYL-L-ALANINE AMIDASE AMIC"/>
    <property type="match status" value="1"/>
</dbReference>
<evidence type="ECO:0000259" key="2">
    <source>
        <dbReference type="SMART" id="SM00646"/>
    </source>
</evidence>
<comment type="caution">
    <text evidence="3">The sequence shown here is derived from an EMBL/GenBank/DDBJ whole genome shotgun (WGS) entry which is preliminary data.</text>
</comment>
<feature type="domain" description="MurNAc-LAA" evidence="2">
    <location>
        <begin position="122"/>
        <end position="230"/>
    </location>
</feature>
<name>A0A268EV94_9BACL</name>
<proteinExistence type="predicted"/>
<reference evidence="3 4" key="1">
    <citation type="submission" date="2017-07" db="EMBL/GenBank/DDBJ databases">
        <title>Isolation and whole genome analysis of endospore-forming bacteria from heroin.</title>
        <authorList>
            <person name="Kalinowski J."/>
            <person name="Ahrens B."/>
            <person name="Al-Dilaimi A."/>
            <person name="Winkler A."/>
            <person name="Wibberg D."/>
            <person name="Schleenbecker U."/>
            <person name="Ruckert C."/>
            <person name="Wolfel R."/>
            <person name="Grass G."/>
        </authorList>
    </citation>
    <scope>NUCLEOTIDE SEQUENCE [LARGE SCALE GENOMIC DNA]</scope>
    <source>
        <strain evidence="3 4">7537-G1</strain>
    </source>
</reference>
<dbReference type="GO" id="GO:0008745">
    <property type="term" value="F:N-acetylmuramoyl-L-alanine amidase activity"/>
    <property type="evidence" value="ECO:0007669"/>
    <property type="project" value="InterPro"/>
</dbReference>